<dbReference type="InterPro" id="IPR011009">
    <property type="entry name" value="Kinase-like_dom_sf"/>
</dbReference>
<evidence type="ECO:0000256" key="1">
    <source>
        <dbReference type="SAM" id="MobiDB-lite"/>
    </source>
</evidence>
<keyword evidence="3" id="KW-1185">Reference proteome</keyword>
<feature type="region of interest" description="Disordered" evidence="1">
    <location>
        <begin position="1"/>
        <end position="27"/>
    </location>
</feature>
<comment type="caution">
    <text evidence="2">The sequence shown here is derived from an EMBL/GenBank/DDBJ whole genome shotgun (WGS) entry which is preliminary data.</text>
</comment>
<dbReference type="InterPro" id="IPR051564">
    <property type="entry name" value="LRR_receptor-like_kinase"/>
</dbReference>
<accession>A0A5J9VDX6</accession>
<reference evidence="2 3" key="1">
    <citation type="journal article" date="2019" name="Sci. Rep.">
        <title>A high-quality genome of Eragrostis curvula grass provides insights into Poaceae evolution and supports new strategies to enhance forage quality.</title>
        <authorList>
            <person name="Carballo J."/>
            <person name="Santos B.A.C.M."/>
            <person name="Zappacosta D."/>
            <person name="Garbus I."/>
            <person name="Selva J.P."/>
            <person name="Gallo C.A."/>
            <person name="Diaz A."/>
            <person name="Albertini E."/>
            <person name="Caccamo M."/>
            <person name="Echenique V."/>
        </authorList>
    </citation>
    <scope>NUCLEOTIDE SEQUENCE [LARGE SCALE GENOMIC DNA]</scope>
    <source>
        <strain evidence="3">cv. Victoria</strain>
        <tissue evidence="2">Leaf</tissue>
    </source>
</reference>
<evidence type="ECO:0000313" key="3">
    <source>
        <dbReference type="Proteomes" id="UP000324897"/>
    </source>
</evidence>
<dbReference type="AlphaFoldDB" id="A0A5J9VDX6"/>
<protein>
    <recommendedName>
        <fullName evidence="4">Serine-threonine/tyrosine-protein kinase catalytic domain-containing protein</fullName>
    </recommendedName>
</protein>
<dbReference type="EMBL" id="RWGY01000011">
    <property type="protein sequence ID" value="TVU33060.1"/>
    <property type="molecule type" value="Genomic_DNA"/>
</dbReference>
<dbReference type="GO" id="GO:0016020">
    <property type="term" value="C:membrane"/>
    <property type="evidence" value="ECO:0007669"/>
    <property type="project" value="TreeGrafter"/>
</dbReference>
<sequence>MGRERKTARRECDRSGEAEAEAALDHEQQAKYRSVSAAVSSGATAATSMERGGGWGGRKYGLGNEVSTYGDVYSYGIMLLEMFTGKRPTDSEFGETLRGYVQMALPDRVEIIADQLLLTEENDVETCTSNSISIRDVKITCIASILQVGICCSQETPMDRLRIRDALKILEEIRDKLLNHFSI</sequence>
<evidence type="ECO:0000313" key="2">
    <source>
        <dbReference type="EMBL" id="TVU33060.1"/>
    </source>
</evidence>
<organism evidence="2 3">
    <name type="scientific">Eragrostis curvula</name>
    <name type="common">weeping love grass</name>
    <dbReference type="NCBI Taxonomy" id="38414"/>
    <lineage>
        <taxon>Eukaryota</taxon>
        <taxon>Viridiplantae</taxon>
        <taxon>Streptophyta</taxon>
        <taxon>Embryophyta</taxon>
        <taxon>Tracheophyta</taxon>
        <taxon>Spermatophyta</taxon>
        <taxon>Magnoliopsida</taxon>
        <taxon>Liliopsida</taxon>
        <taxon>Poales</taxon>
        <taxon>Poaceae</taxon>
        <taxon>PACMAD clade</taxon>
        <taxon>Chloridoideae</taxon>
        <taxon>Eragrostideae</taxon>
        <taxon>Eragrostidinae</taxon>
        <taxon>Eragrostis</taxon>
    </lineage>
</organism>
<dbReference type="Proteomes" id="UP000324897">
    <property type="component" value="Chromosome 1"/>
</dbReference>
<dbReference type="Gene3D" id="1.10.510.10">
    <property type="entry name" value="Transferase(Phosphotransferase) domain 1"/>
    <property type="match status" value="1"/>
</dbReference>
<dbReference type="SUPFAM" id="SSF56112">
    <property type="entry name" value="Protein kinase-like (PK-like)"/>
    <property type="match status" value="1"/>
</dbReference>
<dbReference type="PANTHER" id="PTHR48055">
    <property type="entry name" value="LEUCINE-RICH REPEAT RECEPTOR PROTEIN KINASE EMS1"/>
    <property type="match status" value="1"/>
</dbReference>
<evidence type="ECO:0008006" key="4">
    <source>
        <dbReference type="Google" id="ProtNLM"/>
    </source>
</evidence>
<dbReference type="PANTHER" id="PTHR48055:SF55">
    <property type="entry name" value="PROTEIN KINASE DOMAIN-CONTAINING PROTEIN"/>
    <property type="match status" value="1"/>
</dbReference>
<dbReference type="OrthoDB" id="597908at2759"/>
<name>A0A5J9VDX6_9POAL</name>
<dbReference type="Gramene" id="TVU33060">
    <property type="protein sequence ID" value="TVU33060"/>
    <property type="gene ID" value="EJB05_24844"/>
</dbReference>
<gene>
    <name evidence="2" type="ORF">EJB05_24844</name>
</gene>
<proteinExistence type="predicted"/>
<feature type="non-terminal residue" evidence="2">
    <location>
        <position position="1"/>
    </location>
</feature>